<feature type="domain" description="Glycosyltransferase 2-like" evidence="6">
    <location>
        <begin position="5"/>
        <end position="104"/>
    </location>
</feature>
<dbReference type="EMBL" id="JBHULU010000022">
    <property type="protein sequence ID" value="MFD2515801.1"/>
    <property type="molecule type" value="Genomic_DNA"/>
</dbReference>
<comment type="caution">
    <text evidence="7">The sequence shown here is derived from an EMBL/GenBank/DDBJ whole genome shotgun (WGS) entry which is preliminary data.</text>
</comment>
<evidence type="ECO:0000256" key="4">
    <source>
        <dbReference type="ARBA" id="ARBA00022679"/>
    </source>
</evidence>
<reference evidence="8" key="1">
    <citation type="journal article" date="2019" name="Int. J. Syst. Evol. Microbiol.">
        <title>The Global Catalogue of Microorganisms (GCM) 10K type strain sequencing project: providing services to taxonomists for standard genome sequencing and annotation.</title>
        <authorList>
            <consortium name="The Broad Institute Genomics Platform"/>
            <consortium name="The Broad Institute Genome Sequencing Center for Infectious Disease"/>
            <person name="Wu L."/>
            <person name="Ma J."/>
        </authorList>
    </citation>
    <scope>NUCLEOTIDE SEQUENCE [LARGE SCALE GENOMIC DNA]</scope>
    <source>
        <strain evidence="8">KCTC 42498</strain>
    </source>
</reference>
<protein>
    <submittedName>
        <fullName evidence="7">TIGR04283 family arsenosugar biosynthesis glycosyltransferase</fullName>
    </submittedName>
</protein>
<dbReference type="PANTHER" id="PTHR43646:SF2">
    <property type="entry name" value="GLYCOSYLTRANSFERASE 2-LIKE DOMAIN-CONTAINING PROTEIN"/>
    <property type="match status" value="1"/>
</dbReference>
<evidence type="ECO:0000256" key="5">
    <source>
        <dbReference type="ARBA" id="ARBA00023136"/>
    </source>
</evidence>
<evidence type="ECO:0000256" key="2">
    <source>
        <dbReference type="ARBA" id="ARBA00022475"/>
    </source>
</evidence>
<comment type="subcellular location">
    <subcellularLocation>
        <location evidence="1">Cell membrane</location>
    </subcellularLocation>
</comment>
<evidence type="ECO:0000313" key="7">
    <source>
        <dbReference type="EMBL" id="MFD2515801.1"/>
    </source>
</evidence>
<gene>
    <name evidence="7" type="ORF">ACFSRY_18155</name>
</gene>
<keyword evidence="8" id="KW-1185">Reference proteome</keyword>
<name>A0ABW5IQ71_9BACT</name>
<dbReference type="RefSeq" id="WP_377511328.1">
    <property type="nucleotide sequence ID" value="NZ_JBHULU010000022.1"/>
</dbReference>
<dbReference type="SUPFAM" id="SSF53448">
    <property type="entry name" value="Nucleotide-diphospho-sugar transferases"/>
    <property type="match status" value="1"/>
</dbReference>
<dbReference type="Pfam" id="PF00535">
    <property type="entry name" value="Glycos_transf_2"/>
    <property type="match status" value="1"/>
</dbReference>
<dbReference type="NCBIfam" id="TIGR04283">
    <property type="entry name" value="glyco_like_mftF"/>
    <property type="match status" value="1"/>
</dbReference>
<organism evidence="7 8">
    <name type="scientific">Pontibacter locisalis</name>
    <dbReference type="NCBI Taxonomy" id="1719035"/>
    <lineage>
        <taxon>Bacteria</taxon>
        <taxon>Pseudomonadati</taxon>
        <taxon>Bacteroidota</taxon>
        <taxon>Cytophagia</taxon>
        <taxon>Cytophagales</taxon>
        <taxon>Hymenobacteraceae</taxon>
        <taxon>Pontibacter</taxon>
    </lineage>
</organism>
<dbReference type="InterPro" id="IPR001173">
    <property type="entry name" value="Glyco_trans_2-like"/>
</dbReference>
<dbReference type="InterPro" id="IPR029044">
    <property type="entry name" value="Nucleotide-diphossugar_trans"/>
</dbReference>
<dbReference type="PANTHER" id="PTHR43646">
    <property type="entry name" value="GLYCOSYLTRANSFERASE"/>
    <property type="match status" value="1"/>
</dbReference>
<evidence type="ECO:0000256" key="3">
    <source>
        <dbReference type="ARBA" id="ARBA00022676"/>
    </source>
</evidence>
<evidence type="ECO:0000256" key="1">
    <source>
        <dbReference type="ARBA" id="ARBA00004236"/>
    </source>
</evidence>
<keyword evidence="2" id="KW-1003">Cell membrane</keyword>
<keyword evidence="4" id="KW-0808">Transferase</keyword>
<dbReference type="Proteomes" id="UP001597544">
    <property type="component" value="Unassembled WGS sequence"/>
</dbReference>
<keyword evidence="3" id="KW-0328">Glycosyltransferase</keyword>
<dbReference type="Gene3D" id="3.90.550.10">
    <property type="entry name" value="Spore Coat Polysaccharide Biosynthesis Protein SpsA, Chain A"/>
    <property type="match status" value="1"/>
</dbReference>
<proteinExistence type="predicted"/>
<evidence type="ECO:0000259" key="6">
    <source>
        <dbReference type="Pfam" id="PF00535"/>
    </source>
</evidence>
<accession>A0ABW5IQ71</accession>
<keyword evidence="5" id="KW-0472">Membrane</keyword>
<dbReference type="InterPro" id="IPR026461">
    <property type="entry name" value="Trfase_2_rSAM/seldom_assoc"/>
</dbReference>
<sequence>MRRISVIIPVFNDRKALQQLLEHLELAFDRELMEVVLVDGGSTDGVDAIIPAEVKLLRTKKASRAVQLNAGARAATGDVLYFLHADCLPPLTLVDDINKAIDAGHLVGCYRLKLTPGSLLLDINSFLSRFRTMFSGGGDQSLYLPKEIFEEIGGYNEDYCVMEDFELVHRLMPLYGYRILPKNIYASSRKYRQNSFLRVNLANYLSFKLYRKKVQPRVIRENYYAMLKQVK</sequence>
<evidence type="ECO:0000313" key="8">
    <source>
        <dbReference type="Proteomes" id="UP001597544"/>
    </source>
</evidence>